<accession>G4TI34</accession>
<reference evidence="2 3" key="1">
    <citation type="journal article" date="2011" name="PLoS Pathog.">
        <title>Endophytic Life Strategies Decoded by Genome and Transcriptome Analyses of the Mutualistic Root Symbiont Piriformospora indica.</title>
        <authorList>
            <person name="Zuccaro A."/>
            <person name="Lahrmann U."/>
            <person name="Guldener U."/>
            <person name="Langen G."/>
            <person name="Pfiffi S."/>
            <person name="Biedenkopf D."/>
            <person name="Wong P."/>
            <person name="Samans B."/>
            <person name="Grimm C."/>
            <person name="Basiewicz M."/>
            <person name="Murat C."/>
            <person name="Martin F."/>
            <person name="Kogel K.H."/>
        </authorList>
    </citation>
    <scope>NUCLEOTIDE SEQUENCE [LARGE SCALE GENOMIC DNA]</scope>
    <source>
        <strain evidence="2 3">DSM 11827</strain>
    </source>
</reference>
<evidence type="ECO:0000313" key="2">
    <source>
        <dbReference type="EMBL" id="CCA70976.1"/>
    </source>
</evidence>
<dbReference type="eggNOG" id="KOG1183">
    <property type="taxonomic scope" value="Eukaryota"/>
</dbReference>
<protein>
    <submittedName>
        <fullName evidence="2">Related to N-acetylglucosaminyl-phosphatidylinositol biosynthetic protein gpi1</fullName>
    </submittedName>
</protein>
<evidence type="ECO:0000256" key="1">
    <source>
        <dbReference type="SAM" id="Phobius"/>
    </source>
</evidence>
<keyword evidence="1" id="KW-0812">Transmembrane</keyword>
<dbReference type="EMBL" id="CAFZ01000101">
    <property type="protein sequence ID" value="CCA70976.1"/>
    <property type="molecule type" value="Genomic_DNA"/>
</dbReference>
<comment type="caution">
    <text evidence="2">The sequence shown here is derived from an EMBL/GenBank/DDBJ whole genome shotgun (WGS) entry which is preliminary data.</text>
</comment>
<dbReference type="OrthoDB" id="70250at2759"/>
<keyword evidence="3" id="KW-1185">Reference proteome</keyword>
<dbReference type="PANTHER" id="PTHR21329:SF3">
    <property type="entry name" value="PHOSPHATIDYLINOSITOL N-ACETYLGLUCOSAMINYLTRANSFERASE SUBUNIT Q"/>
    <property type="match status" value="1"/>
</dbReference>
<dbReference type="PANTHER" id="PTHR21329">
    <property type="entry name" value="PHOSPHATIDYLINOSITOL N-ACETYLGLUCOSAMINYLTRANSFERASE SUBUNIT Q-RELATED"/>
    <property type="match status" value="1"/>
</dbReference>
<feature type="transmembrane region" description="Helical" evidence="1">
    <location>
        <begin position="461"/>
        <end position="485"/>
    </location>
</feature>
<dbReference type="AlphaFoldDB" id="G4TI34"/>
<feature type="transmembrane region" description="Helical" evidence="1">
    <location>
        <begin position="386"/>
        <end position="410"/>
    </location>
</feature>
<evidence type="ECO:0000313" key="3">
    <source>
        <dbReference type="Proteomes" id="UP000007148"/>
    </source>
</evidence>
<dbReference type="GO" id="GO:0016020">
    <property type="term" value="C:membrane"/>
    <property type="evidence" value="ECO:0007669"/>
    <property type="project" value="InterPro"/>
</dbReference>
<gene>
    <name evidence="2" type="ORF">PIIN_04909</name>
</gene>
<feature type="transmembrane region" description="Helical" evidence="1">
    <location>
        <begin position="355"/>
        <end position="374"/>
    </location>
</feature>
<sequence length="580" mass="65501">MRPVRVFWPRDVTSDGVAVGWLHETAVVVADVVESKDVENVLHDRVYKHEKWLELKEACITPPEVVGQVTFTDSGLPSLTLANGAHSGATITLVFYERLSLYKMRFYSLNALELDITTESSTYSSNAIDKDLLRQETLFNTYRPANAPFPLRTLMNQINASKVVSDALSTPVDKPSAQTQGHSKLPFVLQEISKALMNVSMGTLNLRLSILGSTITFKDVSATAQQMDVRLEQFSFFPSQVALISTRSRRDISLYAAQYINFFNNIWLIFNDVVMGVAAGAIICENHERLAEILYQWTERWSVDSLIHALRWLDDWPVGLKLNTDLSRALSLSFIVLTTLWKNVLVGLSPYFPTMVYTIGLSGYFGLTMMLATSSDTLSLLTIHIYLSYLAATSACHQIIVLAGSLWNLFRGKRYNVLQKRLDSWEYSLDQLLLGTMLFTLVTFLSPTMIVYYALFAAARLMIITVYATMETLLVFMNHFPLFVLMLRIKDPQRLPGGVVFVPTKRTAVASLEVKSVPIPFSGIFFQYLLLWGRLSSHYHPIRLLGHIASATFINPIPRFSIRYSMLPTAALDRRKEKVD</sequence>
<dbReference type="InterPro" id="IPR007720">
    <property type="entry name" value="PigQ/GPI1"/>
</dbReference>
<dbReference type="FunCoup" id="G4TI34">
    <property type="interactions" value="179"/>
</dbReference>
<keyword evidence="1" id="KW-0472">Membrane</keyword>
<dbReference type="STRING" id="1109443.G4TI34"/>
<dbReference type="GO" id="GO:0006506">
    <property type="term" value="P:GPI anchor biosynthetic process"/>
    <property type="evidence" value="ECO:0007669"/>
    <property type="project" value="InterPro"/>
</dbReference>
<dbReference type="GO" id="GO:0005783">
    <property type="term" value="C:endoplasmic reticulum"/>
    <property type="evidence" value="ECO:0007669"/>
    <property type="project" value="TreeGrafter"/>
</dbReference>
<feature type="transmembrane region" description="Helical" evidence="1">
    <location>
        <begin position="431"/>
        <end position="455"/>
    </location>
</feature>
<dbReference type="Pfam" id="PF05024">
    <property type="entry name" value="Gpi1"/>
    <property type="match status" value="1"/>
</dbReference>
<keyword evidence="1" id="KW-1133">Transmembrane helix</keyword>
<dbReference type="HOGENOM" id="CLU_007914_0_1_1"/>
<dbReference type="OMA" id="IICENHE"/>
<name>G4TI34_SERID</name>
<proteinExistence type="predicted"/>
<dbReference type="InParanoid" id="G4TI34"/>
<dbReference type="Proteomes" id="UP000007148">
    <property type="component" value="Unassembled WGS sequence"/>
</dbReference>
<organism evidence="2 3">
    <name type="scientific">Serendipita indica (strain DSM 11827)</name>
    <name type="common">Root endophyte fungus</name>
    <name type="synonym">Piriformospora indica</name>
    <dbReference type="NCBI Taxonomy" id="1109443"/>
    <lineage>
        <taxon>Eukaryota</taxon>
        <taxon>Fungi</taxon>
        <taxon>Dikarya</taxon>
        <taxon>Basidiomycota</taxon>
        <taxon>Agaricomycotina</taxon>
        <taxon>Agaricomycetes</taxon>
        <taxon>Sebacinales</taxon>
        <taxon>Serendipitaceae</taxon>
        <taxon>Serendipita</taxon>
    </lineage>
</organism>